<evidence type="ECO:0000313" key="3">
    <source>
        <dbReference type="Proteomes" id="UP001305647"/>
    </source>
</evidence>
<comment type="caution">
    <text evidence="2">The sequence shown here is derived from an EMBL/GenBank/DDBJ whole genome shotgun (WGS) entry which is preliminary data.</text>
</comment>
<accession>A0AAN6T5M6</accession>
<feature type="chain" id="PRO_5043037296" evidence="1">
    <location>
        <begin position="18"/>
        <end position="139"/>
    </location>
</feature>
<name>A0AAN6T5M6_9PEZI</name>
<dbReference type="EMBL" id="MU863626">
    <property type="protein sequence ID" value="KAK4104922.1"/>
    <property type="molecule type" value="Genomic_DNA"/>
</dbReference>
<proteinExistence type="predicted"/>
<reference evidence="2" key="1">
    <citation type="journal article" date="2023" name="Mol. Phylogenet. Evol.">
        <title>Genome-scale phylogeny and comparative genomics of the fungal order Sordariales.</title>
        <authorList>
            <person name="Hensen N."/>
            <person name="Bonometti L."/>
            <person name="Westerberg I."/>
            <person name="Brannstrom I.O."/>
            <person name="Guillou S."/>
            <person name="Cros-Aarteil S."/>
            <person name="Calhoun S."/>
            <person name="Haridas S."/>
            <person name="Kuo A."/>
            <person name="Mondo S."/>
            <person name="Pangilinan J."/>
            <person name="Riley R."/>
            <person name="LaButti K."/>
            <person name="Andreopoulos B."/>
            <person name="Lipzen A."/>
            <person name="Chen C."/>
            <person name="Yan M."/>
            <person name="Daum C."/>
            <person name="Ng V."/>
            <person name="Clum A."/>
            <person name="Steindorff A."/>
            <person name="Ohm R.A."/>
            <person name="Martin F."/>
            <person name="Silar P."/>
            <person name="Natvig D.O."/>
            <person name="Lalanne C."/>
            <person name="Gautier V."/>
            <person name="Ament-Velasquez S.L."/>
            <person name="Kruys A."/>
            <person name="Hutchinson M.I."/>
            <person name="Powell A.J."/>
            <person name="Barry K."/>
            <person name="Miller A.N."/>
            <person name="Grigoriev I.V."/>
            <person name="Debuchy R."/>
            <person name="Gladieux P."/>
            <person name="Hiltunen Thoren M."/>
            <person name="Johannesson H."/>
        </authorList>
    </citation>
    <scope>NUCLEOTIDE SEQUENCE</scope>
    <source>
        <strain evidence="2">CBS 757.83</strain>
    </source>
</reference>
<keyword evidence="3" id="KW-1185">Reference proteome</keyword>
<sequence>MAPLCMGFGLRLLFGEGSVVTAVAAVQRGEITAIMLTVYGHMDQFHCISGVGGSAVVGVLGDGDFLFPGVWSSLRKCGWTDAGRAIWSGRGAVAGVACLLDYKRVIIMDWNSVSHGLGVAFVLCISTPYSMSRRSLRDN</sequence>
<dbReference type="Proteomes" id="UP001305647">
    <property type="component" value="Unassembled WGS sequence"/>
</dbReference>
<gene>
    <name evidence="2" type="ORF">N658DRAFT_193563</name>
</gene>
<evidence type="ECO:0000256" key="1">
    <source>
        <dbReference type="SAM" id="SignalP"/>
    </source>
</evidence>
<feature type="signal peptide" evidence="1">
    <location>
        <begin position="1"/>
        <end position="17"/>
    </location>
</feature>
<protein>
    <submittedName>
        <fullName evidence="2">Uncharacterized protein</fullName>
    </submittedName>
</protein>
<organism evidence="2 3">
    <name type="scientific">Parathielavia hyrcaniae</name>
    <dbReference type="NCBI Taxonomy" id="113614"/>
    <lineage>
        <taxon>Eukaryota</taxon>
        <taxon>Fungi</taxon>
        <taxon>Dikarya</taxon>
        <taxon>Ascomycota</taxon>
        <taxon>Pezizomycotina</taxon>
        <taxon>Sordariomycetes</taxon>
        <taxon>Sordariomycetidae</taxon>
        <taxon>Sordariales</taxon>
        <taxon>Chaetomiaceae</taxon>
        <taxon>Parathielavia</taxon>
    </lineage>
</organism>
<evidence type="ECO:0000313" key="2">
    <source>
        <dbReference type="EMBL" id="KAK4104922.1"/>
    </source>
</evidence>
<keyword evidence="1" id="KW-0732">Signal</keyword>
<dbReference type="AlphaFoldDB" id="A0AAN6T5M6"/>
<reference evidence="2" key="2">
    <citation type="submission" date="2023-05" db="EMBL/GenBank/DDBJ databases">
        <authorList>
            <consortium name="Lawrence Berkeley National Laboratory"/>
            <person name="Steindorff A."/>
            <person name="Hensen N."/>
            <person name="Bonometti L."/>
            <person name="Westerberg I."/>
            <person name="Brannstrom I.O."/>
            <person name="Guillou S."/>
            <person name="Cros-Aarteil S."/>
            <person name="Calhoun S."/>
            <person name="Haridas S."/>
            <person name="Kuo A."/>
            <person name="Mondo S."/>
            <person name="Pangilinan J."/>
            <person name="Riley R."/>
            <person name="Labutti K."/>
            <person name="Andreopoulos B."/>
            <person name="Lipzen A."/>
            <person name="Chen C."/>
            <person name="Yanf M."/>
            <person name="Daum C."/>
            <person name="Ng V."/>
            <person name="Clum A."/>
            <person name="Ohm R."/>
            <person name="Martin F."/>
            <person name="Silar P."/>
            <person name="Natvig D."/>
            <person name="Lalanne C."/>
            <person name="Gautier V."/>
            <person name="Ament-Velasquez S.L."/>
            <person name="Kruys A."/>
            <person name="Hutchinson M.I."/>
            <person name="Powell A.J."/>
            <person name="Barry K."/>
            <person name="Miller A.N."/>
            <person name="Grigoriev I.V."/>
            <person name="Debuchy R."/>
            <person name="Gladieux P."/>
            <person name="Thoren M.H."/>
            <person name="Johannesson H."/>
        </authorList>
    </citation>
    <scope>NUCLEOTIDE SEQUENCE</scope>
    <source>
        <strain evidence="2">CBS 757.83</strain>
    </source>
</reference>